<dbReference type="Proteomes" id="UP001145799">
    <property type="component" value="Unassembled WGS sequence"/>
</dbReference>
<organism evidence="1 3">
    <name type="scientific">Glycomyces lechevalierae</name>
    <dbReference type="NCBI Taxonomy" id="256034"/>
    <lineage>
        <taxon>Bacteria</taxon>
        <taxon>Bacillati</taxon>
        <taxon>Actinomycetota</taxon>
        <taxon>Actinomycetes</taxon>
        <taxon>Glycomycetales</taxon>
        <taxon>Glycomycetaceae</taxon>
        <taxon>Glycomyces</taxon>
    </lineage>
</organism>
<evidence type="ECO:0000313" key="1">
    <source>
        <dbReference type="EMBL" id="MDA1385185.1"/>
    </source>
</evidence>
<proteinExistence type="predicted"/>
<evidence type="ECO:0000313" key="3">
    <source>
        <dbReference type="Proteomes" id="UP001145799"/>
    </source>
</evidence>
<dbReference type="EMBL" id="JAVDYD010000001">
    <property type="protein sequence ID" value="MDR7337199.1"/>
    <property type="molecule type" value="Genomic_DNA"/>
</dbReference>
<dbReference type="RefSeq" id="WP_270121649.1">
    <property type="nucleotide sequence ID" value="NZ_BAAAOM010000002.1"/>
</dbReference>
<protein>
    <submittedName>
        <fullName evidence="1">Uncharacterized protein</fullName>
    </submittedName>
</protein>
<keyword evidence="4" id="KW-1185">Reference proteome</keyword>
<reference evidence="1" key="1">
    <citation type="submission" date="2022-12" db="EMBL/GenBank/DDBJ databases">
        <title>Gycomyces niveus sp.nov., a novel actinomycete isolated from soil in Shouguang.</title>
        <authorList>
            <person name="Yang X."/>
        </authorList>
    </citation>
    <scope>NUCLEOTIDE SEQUENCE</scope>
    <source>
        <strain evidence="1">DSM 44724</strain>
    </source>
</reference>
<reference evidence="2 4" key="2">
    <citation type="submission" date="2023-07" db="EMBL/GenBank/DDBJ databases">
        <title>Sequencing the genomes of 1000 actinobacteria strains.</title>
        <authorList>
            <person name="Klenk H.-P."/>
        </authorList>
    </citation>
    <scope>NUCLEOTIDE SEQUENCE [LARGE SCALE GENOMIC DNA]</scope>
    <source>
        <strain evidence="2 4">DSM 44724</strain>
    </source>
</reference>
<name>A0A9X3SU53_9ACTN</name>
<sequence length="230" mass="26067">MRLEGRTWRTLVGTARLGPTAYRVIRPERLPAHAVLHDDLVGQQLSVDKSATVELAIAWWLASRSPRSIVWLPLRTGAFDCGTAPESRRLDLVLLHHSLGFRVSEWKTLRSRVAEPKVHKVTVPAGVFPERDQGFHEMRWHREFRDRLDWKIAADTLFIVGSRLGFELEGWKLRELAEESPAVLAERPEAHCCAEIGLGRYLTPASSELHVACCNLHWRGRSVTSRSAQA</sequence>
<dbReference type="EMBL" id="JAPZVQ010000004">
    <property type="protein sequence ID" value="MDA1385185.1"/>
    <property type="molecule type" value="Genomic_DNA"/>
</dbReference>
<comment type="caution">
    <text evidence="1">The sequence shown here is derived from an EMBL/GenBank/DDBJ whole genome shotgun (WGS) entry which is preliminary data.</text>
</comment>
<dbReference type="AlphaFoldDB" id="A0A9X3SU53"/>
<dbReference type="Proteomes" id="UP001183604">
    <property type="component" value="Unassembled WGS sequence"/>
</dbReference>
<evidence type="ECO:0000313" key="2">
    <source>
        <dbReference type="EMBL" id="MDR7337199.1"/>
    </source>
</evidence>
<evidence type="ECO:0000313" key="4">
    <source>
        <dbReference type="Proteomes" id="UP001183604"/>
    </source>
</evidence>
<accession>A0A9X3SU53</accession>
<gene>
    <name evidence="2" type="ORF">J2S69_000918</name>
    <name evidence="1" type="ORF">O2L01_09335</name>
</gene>